<evidence type="ECO:0000313" key="3">
    <source>
        <dbReference type="Proteomes" id="UP001519308"/>
    </source>
</evidence>
<dbReference type="InterPro" id="IPR036724">
    <property type="entry name" value="Cobalamin-bd_sf"/>
</dbReference>
<dbReference type="SUPFAM" id="SSF52242">
    <property type="entry name" value="Cobalamin (vitamin B12)-binding domain"/>
    <property type="match status" value="1"/>
</dbReference>
<name>A0ABS4K7M2_9CLOT</name>
<gene>
    <name evidence="2" type="ORF">J2Z44_003620</name>
</gene>
<feature type="domain" description="B12-binding" evidence="1">
    <location>
        <begin position="94"/>
        <end position="216"/>
    </location>
</feature>
<evidence type="ECO:0000259" key="1">
    <source>
        <dbReference type="PROSITE" id="PS51332"/>
    </source>
</evidence>
<dbReference type="Pfam" id="PF02310">
    <property type="entry name" value="B12-binding"/>
    <property type="match status" value="1"/>
</dbReference>
<keyword evidence="3" id="KW-1185">Reference proteome</keyword>
<dbReference type="CDD" id="cd02065">
    <property type="entry name" value="B12-binding_like"/>
    <property type="match status" value="1"/>
</dbReference>
<accession>A0ABS4K7M2</accession>
<dbReference type="Proteomes" id="UP001519308">
    <property type="component" value="Unassembled WGS sequence"/>
</dbReference>
<comment type="caution">
    <text evidence="2">The sequence shown here is derived from an EMBL/GenBank/DDBJ whole genome shotgun (WGS) entry which is preliminary data.</text>
</comment>
<protein>
    <submittedName>
        <fullName evidence="2">Methanogenic corrinoid protein MtbC1</fullName>
    </submittedName>
</protein>
<dbReference type="EMBL" id="JAGGLL010000037">
    <property type="protein sequence ID" value="MBP2023778.1"/>
    <property type="molecule type" value="Genomic_DNA"/>
</dbReference>
<reference evidence="2 3" key="1">
    <citation type="submission" date="2021-03" db="EMBL/GenBank/DDBJ databases">
        <title>Genomic Encyclopedia of Type Strains, Phase IV (KMG-IV): sequencing the most valuable type-strain genomes for metagenomic binning, comparative biology and taxonomic classification.</title>
        <authorList>
            <person name="Goeker M."/>
        </authorList>
    </citation>
    <scope>NUCLEOTIDE SEQUENCE [LARGE SCALE GENOMIC DNA]</scope>
    <source>
        <strain evidence="2 3">DSM 28650</strain>
    </source>
</reference>
<proteinExistence type="predicted"/>
<organism evidence="2 3">
    <name type="scientific">Clostridium punense</name>
    <dbReference type="NCBI Taxonomy" id="1054297"/>
    <lineage>
        <taxon>Bacteria</taxon>
        <taxon>Bacillati</taxon>
        <taxon>Bacillota</taxon>
        <taxon>Clostridia</taxon>
        <taxon>Eubacteriales</taxon>
        <taxon>Clostridiaceae</taxon>
        <taxon>Clostridium</taxon>
    </lineage>
</organism>
<sequence>MEALYKEFLNYLEKEDKEAALNLILSKLTDNSIDIVKLYTEILTPSLNTMTPNKGDKTFIWKEHVRSSIIRTIIENCYPYVIKERDAKYELKQDKNIAVVCPPEEYHEIGARMVADFFTLLGYNATFVGSNTPKEDFINALASLNFHYVAISVSNFYNTISTKKIIHDIKTTSPKIKIFLGGSAFEHNKEILKELEADLYLKTFEDILKLAKEDNI</sequence>
<dbReference type="InterPro" id="IPR006158">
    <property type="entry name" value="Cobalamin-bd"/>
</dbReference>
<evidence type="ECO:0000313" key="2">
    <source>
        <dbReference type="EMBL" id="MBP2023778.1"/>
    </source>
</evidence>
<dbReference type="Gene3D" id="3.40.50.280">
    <property type="entry name" value="Cobalamin-binding domain"/>
    <property type="match status" value="1"/>
</dbReference>
<dbReference type="PROSITE" id="PS51332">
    <property type="entry name" value="B12_BINDING"/>
    <property type="match status" value="1"/>
</dbReference>
<dbReference type="RefSeq" id="WP_021282984.1">
    <property type="nucleotide sequence ID" value="NZ_JAGGLL010000037.1"/>
</dbReference>